<keyword evidence="2" id="KW-1185">Reference proteome</keyword>
<evidence type="ECO:0000313" key="2">
    <source>
        <dbReference type="Proteomes" id="UP000821865"/>
    </source>
</evidence>
<name>A0ACB8C9L4_DERSI</name>
<protein>
    <submittedName>
        <fullName evidence="1">Uncharacterized protein</fullName>
    </submittedName>
</protein>
<gene>
    <name evidence="1" type="ORF">HPB49_013284</name>
</gene>
<comment type="caution">
    <text evidence="1">The sequence shown here is derived from an EMBL/GenBank/DDBJ whole genome shotgun (WGS) entry which is preliminary data.</text>
</comment>
<dbReference type="EMBL" id="CM023477">
    <property type="protein sequence ID" value="KAH7937582.1"/>
    <property type="molecule type" value="Genomic_DNA"/>
</dbReference>
<reference evidence="1" key="1">
    <citation type="submission" date="2020-05" db="EMBL/GenBank/DDBJ databases">
        <title>Large-scale comparative analyses of tick genomes elucidate their genetic diversity and vector capacities.</title>
        <authorList>
            <person name="Jia N."/>
            <person name="Wang J."/>
            <person name="Shi W."/>
            <person name="Du L."/>
            <person name="Sun Y."/>
            <person name="Zhan W."/>
            <person name="Jiang J."/>
            <person name="Wang Q."/>
            <person name="Zhang B."/>
            <person name="Ji P."/>
            <person name="Sakyi L.B."/>
            <person name="Cui X."/>
            <person name="Yuan T."/>
            <person name="Jiang B."/>
            <person name="Yang W."/>
            <person name="Lam T.T.-Y."/>
            <person name="Chang Q."/>
            <person name="Ding S."/>
            <person name="Wang X."/>
            <person name="Zhu J."/>
            <person name="Ruan X."/>
            <person name="Zhao L."/>
            <person name="Wei J."/>
            <person name="Que T."/>
            <person name="Du C."/>
            <person name="Cheng J."/>
            <person name="Dai P."/>
            <person name="Han X."/>
            <person name="Huang E."/>
            <person name="Gao Y."/>
            <person name="Liu J."/>
            <person name="Shao H."/>
            <person name="Ye R."/>
            <person name="Li L."/>
            <person name="Wei W."/>
            <person name="Wang X."/>
            <person name="Wang C."/>
            <person name="Yang T."/>
            <person name="Huo Q."/>
            <person name="Li W."/>
            <person name="Guo W."/>
            <person name="Chen H."/>
            <person name="Zhou L."/>
            <person name="Ni X."/>
            <person name="Tian J."/>
            <person name="Zhou Y."/>
            <person name="Sheng Y."/>
            <person name="Liu T."/>
            <person name="Pan Y."/>
            <person name="Xia L."/>
            <person name="Li J."/>
            <person name="Zhao F."/>
            <person name="Cao W."/>
        </authorList>
    </citation>
    <scope>NUCLEOTIDE SEQUENCE</scope>
    <source>
        <strain evidence="1">Dsil-2018</strain>
    </source>
</reference>
<sequence length="109" mass="12828">MRDNIINHERLHSNDYISVQLWVERMHAEKDNPVLFFKHQGQPDKADILDRPPHDLLDEKDFMLAIMTEPQQELFKKLGTDRVCIDGTHGTTGKHFRCTHFLITESNIF</sequence>
<proteinExistence type="predicted"/>
<accession>A0ACB8C9L4</accession>
<organism evidence="1 2">
    <name type="scientific">Dermacentor silvarum</name>
    <name type="common">Tick</name>
    <dbReference type="NCBI Taxonomy" id="543639"/>
    <lineage>
        <taxon>Eukaryota</taxon>
        <taxon>Metazoa</taxon>
        <taxon>Ecdysozoa</taxon>
        <taxon>Arthropoda</taxon>
        <taxon>Chelicerata</taxon>
        <taxon>Arachnida</taxon>
        <taxon>Acari</taxon>
        <taxon>Parasitiformes</taxon>
        <taxon>Ixodida</taxon>
        <taxon>Ixodoidea</taxon>
        <taxon>Ixodidae</taxon>
        <taxon>Rhipicephalinae</taxon>
        <taxon>Dermacentor</taxon>
    </lineage>
</organism>
<dbReference type="Proteomes" id="UP000821865">
    <property type="component" value="Chromosome 8"/>
</dbReference>
<evidence type="ECO:0000313" key="1">
    <source>
        <dbReference type="EMBL" id="KAH7937582.1"/>
    </source>
</evidence>